<protein>
    <submittedName>
        <fullName evidence="1">Uncharacterized protein</fullName>
    </submittedName>
</protein>
<dbReference type="GeneID" id="64593812"/>
<comment type="caution">
    <text evidence="1">The sequence shown here is derived from an EMBL/GenBank/DDBJ whole genome shotgun (WGS) entry which is preliminary data.</text>
</comment>
<dbReference type="Proteomes" id="UP000719766">
    <property type="component" value="Unassembled WGS sequence"/>
</dbReference>
<dbReference type="RefSeq" id="XP_041161012.1">
    <property type="nucleotide sequence ID" value="XM_041300048.1"/>
</dbReference>
<evidence type="ECO:0000313" key="2">
    <source>
        <dbReference type="Proteomes" id="UP000719766"/>
    </source>
</evidence>
<proteinExistence type="predicted"/>
<organism evidence="1 2">
    <name type="scientific">Suillus plorans</name>
    <dbReference type="NCBI Taxonomy" id="116603"/>
    <lineage>
        <taxon>Eukaryota</taxon>
        <taxon>Fungi</taxon>
        <taxon>Dikarya</taxon>
        <taxon>Basidiomycota</taxon>
        <taxon>Agaricomycotina</taxon>
        <taxon>Agaricomycetes</taxon>
        <taxon>Agaricomycetidae</taxon>
        <taxon>Boletales</taxon>
        <taxon>Suillineae</taxon>
        <taxon>Suillaceae</taxon>
        <taxon>Suillus</taxon>
    </lineage>
</organism>
<gene>
    <name evidence="1" type="ORF">HD556DRAFT_1307660</name>
</gene>
<dbReference type="OrthoDB" id="2689353at2759"/>
<dbReference type="AlphaFoldDB" id="A0A9P7ARI6"/>
<name>A0A9P7ARI6_9AGAM</name>
<sequence length="275" mass="30315">MASEQKVSFRSRHYLDKFDLVVPGLSDGSVPQCCRMIWQALAISRFGTFGDGGGAGLSCFVHARSDLKGACQQKVDYELSLLIGRYIAMGDFGGGICSGVNYLAIRKGYMLAWYRDPQPVQQDEPDHDPGIEENHFADYDTSGDIPGTAIYGPPSHLTFPTCDYTTISVPRSTATTPNDNGVLASLVDERVLTEDFLRTGHSLMFALWMQTAGLDDEDIELSIEAVTQPRFPLQFTPSLEGIHIPRCQILPFTSGIQSHISFKLVSLGLHRESLY</sequence>
<reference evidence="1" key="1">
    <citation type="journal article" date="2020" name="New Phytol.">
        <title>Comparative genomics reveals dynamic genome evolution in host specialist ectomycorrhizal fungi.</title>
        <authorList>
            <person name="Lofgren L.A."/>
            <person name="Nguyen N.H."/>
            <person name="Vilgalys R."/>
            <person name="Ruytinx J."/>
            <person name="Liao H.L."/>
            <person name="Branco S."/>
            <person name="Kuo A."/>
            <person name="LaButti K."/>
            <person name="Lipzen A."/>
            <person name="Andreopoulos W."/>
            <person name="Pangilinan J."/>
            <person name="Riley R."/>
            <person name="Hundley H."/>
            <person name="Na H."/>
            <person name="Barry K."/>
            <person name="Grigoriev I.V."/>
            <person name="Stajich J.E."/>
            <person name="Kennedy P.G."/>
        </authorList>
    </citation>
    <scope>NUCLEOTIDE SEQUENCE</scope>
    <source>
        <strain evidence="1">S12</strain>
    </source>
</reference>
<keyword evidence="2" id="KW-1185">Reference proteome</keyword>
<dbReference type="EMBL" id="JABBWE010000023">
    <property type="protein sequence ID" value="KAG1795060.1"/>
    <property type="molecule type" value="Genomic_DNA"/>
</dbReference>
<evidence type="ECO:0000313" key="1">
    <source>
        <dbReference type="EMBL" id="KAG1795060.1"/>
    </source>
</evidence>
<accession>A0A9P7ARI6</accession>